<protein>
    <submittedName>
        <fullName evidence="1">E3 ubiquitin-protein ligase RMD5</fullName>
    </submittedName>
</protein>
<name>A0AAX4JGG7_9MICR</name>
<proteinExistence type="predicted"/>
<dbReference type="Proteomes" id="UP001334084">
    <property type="component" value="Chromosome 11"/>
</dbReference>
<gene>
    <name evidence="1" type="ORF">VNE69_11151</name>
</gene>
<dbReference type="InterPro" id="IPR045098">
    <property type="entry name" value="Fyv10_fam"/>
</dbReference>
<dbReference type="GO" id="GO:0005634">
    <property type="term" value="C:nucleus"/>
    <property type="evidence" value="ECO:0007669"/>
    <property type="project" value="TreeGrafter"/>
</dbReference>
<dbReference type="GO" id="GO:0004842">
    <property type="term" value="F:ubiquitin-protein transferase activity"/>
    <property type="evidence" value="ECO:0007669"/>
    <property type="project" value="InterPro"/>
</dbReference>
<reference evidence="1" key="1">
    <citation type="journal article" date="2024" name="BMC Genomics">
        <title>Functional annotation of a divergent genome using sequence and structure-based similarity.</title>
        <authorList>
            <person name="Svedberg D."/>
            <person name="Winiger R.R."/>
            <person name="Berg A."/>
            <person name="Sharma H."/>
            <person name="Tellgren-Roth C."/>
            <person name="Debrunner-Vossbrinck B.A."/>
            <person name="Vossbrinck C.R."/>
            <person name="Barandun J."/>
        </authorList>
    </citation>
    <scope>NUCLEOTIDE SEQUENCE</scope>
    <source>
        <strain evidence="1">Illinois isolate</strain>
    </source>
</reference>
<sequence>MTDFDFENLRSQTNALLEELKHSKNQEVLKEKITSLWKNIPSENIQKENEIKTYKYSEETTLYMIIYHLFSTNNEDVVNTFSNEYHAKFRKFILFCINNYKEFVCYTNKFKEDDFNMQNFVNQLGISDDLIFYYNIYLFLTNCDTSSCIKNLRLTINKISSSYLSELKEYLKCLVFPKYLECKKQKVKLKLEYIFKKEFCKLRDFINGDFLPIVFKQGSYGYKLLQENKFMLNNFEDNVMPIEIPIINTRQFHSLFVCPVIKEVCCDENNPVLLECNHVISSSAANILSKYGSMNVFKCPYCPEMSGYEKMIKLNLYD</sequence>
<dbReference type="RefSeq" id="XP_065331133.1">
    <property type="nucleotide sequence ID" value="XM_065475061.1"/>
</dbReference>
<dbReference type="PANTHER" id="PTHR12170">
    <property type="entry name" value="MACROPHAGE ERYTHROBLAST ATTACHER-RELATED"/>
    <property type="match status" value="1"/>
</dbReference>
<organism evidence="1 2">
    <name type="scientific">Vairimorpha necatrix</name>
    <dbReference type="NCBI Taxonomy" id="6039"/>
    <lineage>
        <taxon>Eukaryota</taxon>
        <taxon>Fungi</taxon>
        <taxon>Fungi incertae sedis</taxon>
        <taxon>Microsporidia</taxon>
        <taxon>Nosematidae</taxon>
        <taxon>Vairimorpha</taxon>
    </lineage>
</organism>
<evidence type="ECO:0000313" key="2">
    <source>
        <dbReference type="Proteomes" id="UP001334084"/>
    </source>
</evidence>
<dbReference type="GeneID" id="90542825"/>
<dbReference type="GO" id="GO:0034657">
    <property type="term" value="C:GID complex"/>
    <property type="evidence" value="ECO:0007669"/>
    <property type="project" value="TreeGrafter"/>
</dbReference>
<dbReference type="KEGG" id="vnx:VNE69_11151"/>
<dbReference type="AlphaFoldDB" id="A0AAX4JGG7"/>
<keyword evidence="2" id="KW-1185">Reference proteome</keyword>
<dbReference type="SUPFAM" id="SSF57850">
    <property type="entry name" value="RING/U-box"/>
    <property type="match status" value="1"/>
</dbReference>
<dbReference type="PANTHER" id="PTHR12170:SF3">
    <property type="entry name" value="GH10162P"/>
    <property type="match status" value="1"/>
</dbReference>
<accession>A0AAX4JGG7</accession>
<evidence type="ECO:0000313" key="1">
    <source>
        <dbReference type="EMBL" id="WUR04988.1"/>
    </source>
</evidence>
<dbReference type="EMBL" id="CP142736">
    <property type="protein sequence ID" value="WUR04988.1"/>
    <property type="molecule type" value="Genomic_DNA"/>
</dbReference>
<dbReference type="GO" id="GO:0043161">
    <property type="term" value="P:proteasome-mediated ubiquitin-dependent protein catabolic process"/>
    <property type="evidence" value="ECO:0007669"/>
    <property type="project" value="InterPro"/>
</dbReference>
<dbReference type="GO" id="GO:0005737">
    <property type="term" value="C:cytoplasm"/>
    <property type="evidence" value="ECO:0007669"/>
    <property type="project" value="TreeGrafter"/>
</dbReference>